<reference evidence="2" key="1">
    <citation type="submission" date="2020-02" db="EMBL/GenBank/DDBJ databases">
        <authorList>
            <person name="Meier V. D."/>
        </authorList>
    </citation>
    <scope>NUCLEOTIDE SEQUENCE</scope>
    <source>
        <strain evidence="2">AVDCRST_MAG19</strain>
    </source>
</reference>
<feature type="compositionally biased region" description="Basic and acidic residues" evidence="1">
    <location>
        <begin position="68"/>
        <end position="78"/>
    </location>
</feature>
<evidence type="ECO:0000313" key="2">
    <source>
        <dbReference type="EMBL" id="CAA9559861.1"/>
    </source>
</evidence>
<evidence type="ECO:0000256" key="1">
    <source>
        <dbReference type="SAM" id="MobiDB-lite"/>
    </source>
</evidence>
<name>A0A6J4UU32_9BACT</name>
<sequence length="94" mass="9111">MAGAGDGGAGAPAPRSPLGFGGVAALPPCIDARCDRAADDPIAGGAATVRRAVGFRDPAASTASARDATIEERRRDLEAPGAGGRGNAGRTPTA</sequence>
<feature type="compositionally biased region" description="Gly residues" evidence="1">
    <location>
        <begin position="1"/>
        <end position="10"/>
    </location>
</feature>
<dbReference type="EMBL" id="CADCWL010000071">
    <property type="protein sequence ID" value="CAA9559861.1"/>
    <property type="molecule type" value="Genomic_DNA"/>
</dbReference>
<accession>A0A6J4UU32</accession>
<protein>
    <submittedName>
        <fullName evidence="2">Uncharacterized protein</fullName>
    </submittedName>
</protein>
<gene>
    <name evidence="2" type="ORF">AVDCRST_MAG19-1707</name>
</gene>
<feature type="region of interest" description="Disordered" evidence="1">
    <location>
        <begin position="1"/>
        <end position="22"/>
    </location>
</feature>
<proteinExistence type="predicted"/>
<dbReference type="AlphaFoldDB" id="A0A6J4UU32"/>
<feature type="region of interest" description="Disordered" evidence="1">
    <location>
        <begin position="55"/>
        <end position="94"/>
    </location>
</feature>
<organism evidence="2">
    <name type="scientific">uncultured Thermomicrobiales bacterium</name>
    <dbReference type="NCBI Taxonomy" id="1645740"/>
    <lineage>
        <taxon>Bacteria</taxon>
        <taxon>Pseudomonadati</taxon>
        <taxon>Thermomicrobiota</taxon>
        <taxon>Thermomicrobia</taxon>
        <taxon>Thermomicrobiales</taxon>
        <taxon>environmental samples</taxon>
    </lineage>
</organism>